<evidence type="ECO:0000313" key="8">
    <source>
        <dbReference type="EMBL" id="OII71853.1"/>
    </source>
</evidence>
<comment type="function">
    <text evidence="7">Involved in pre-mRNA splicing.</text>
</comment>
<evidence type="ECO:0000256" key="6">
    <source>
        <dbReference type="ARBA" id="ARBA00023242"/>
    </source>
</evidence>
<reference evidence="8 9" key="1">
    <citation type="submission" date="2016-10" db="EMBL/GenBank/DDBJ databases">
        <title>Reductive evolution of mitochondrial metabolism and differential evolution of invasion-related proteins in Cryptosporidium.</title>
        <authorList>
            <person name="Liu S."/>
            <person name="Roellig D.M."/>
            <person name="Guo Y."/>
            <person name="Li N."/>
            <person name="Frace M.A."/>
            <person name="Tang K."/>
            <person name="Zhang L."/>
            <person name="Feng Y."/>
            <person name="Xiao L."/>
        </authorList>
    </citation>
    <scope>NUCLEOTIDE SEQUENCE [LARGE SCALE GENOMIC DNA]</scope>
    <source>
        <strain evidence="8">39726</strain>
    </source>
</reference>
<comment type="caution">
    <text evidence="8">The sequence shown here is derived from an EMBL/GenBank/DDBJ whole genome shotgun (WGS) entry which is preliminary data.</text>
</comment>
<keyword evidence="5 7" id="KW-0508">mRNA splicing</keyword>
<comment type="subcellular location">
    <subcellularLocation>
        <location evidence="1 7">Nucleus</location>
    </subcellularLocation>
</comment>
<accession>A0A1J4MG64</accession>
<keyword evidence="9" id="KW-1185">Reference proteome</keyword>
<evidence type="ECO:0000256" key="3">
    <source>
        <dbReference type="ARBA" id="ARBA00022664"/>
    </source>
</evidence>
<sequence length="233" mass="28024">MFIIMNAEKKASILRHSLEFLIQNESELSNQEKKILQSLNMKIQSAIILNMEIFRSERKKELNKLHKSLNEEYIENFALKIAKNDSKAEYTHDIRFDSTELWKIQKYPQKFENESPSRIKTKNRKREGLISSMNKIIQFDKEKYEQQMNELKANPEKLEFFRTSHVPSTHDKDLLINQYLKNQRRTYMSEPLDIKSDIYHINEENKKYNEKLDRAYHEYTTEIKQNLERGTAL</sequence>
<dbReference type="OrthoDB" id="408413at2759"/>
<dbReference type="EMBL" id="LRBP01000027">
    <property type="protein sequence ID" value="OII71853.1"/>
    <property type="molecule type" value="Genomic_DNA"/>
</dbReference>
<comment type="similarity">
    <text evidence="2 7">Belongs to the SYF2 family.</text>
</comment>
<keyword evidence="3 7" id="KW-0507">mRNA processing</keyword>
<dbReference type="GO" id="GO:0000398">
    <property type="term" value="P:mRNA splicing, via spliceosome"/>
    <property type="evidence" value="ECO:0007669"/>
    <property type="project" value="UniProtKB-UniRule"/>
</dbReference>
<comment type="subunit">
    <text evidence="7">May be part of a spliceosome complex.</text>
</comment>
<evidence type="ECO:0000256" key="5">
    <source>
        <dbReference type="ARBA" id="ARBA00023187"/>
    </source>
</evidence>
<dbReference type="GeneID" id="39977453"/>
<evidence type="ECO:0000256" key="2">
    <source>
        <dbReference type="ARBA" id="ARBA00010028"/>
    </source>
</evidence>
<dbReference type="GO" id="GO:0005681">
    <property type="term" value="C:spliceosomal complex"/>
    <property type="evidence" value="ECO:0007669"/>
    <property type="project" value="UniProtKB-KW"/>
</dbReference>
<evidence type="ECO:0000256" key="1">
    <source>
        <dbReference type="ARBA" id="ARBA00004123"/>
    </source>
</evidence>
<dbReference type="InterPro" id="IPR013260">
    <property type="entry name" value="mRNA_splic_SYF2"/>
</dbReference>
<gene>
    <name evidence="8" type="ORF">cubi_00661</name>
</gene>
<dbReference type="RefSeq" id="XP_028873472.1">
    <property type="nucleotide sequence ID" value="XM_029017674.1"/>
</dbReference>
<dbReference type="Proteomes" id="UP000186176">
    <property type="component" value="Unassembled WGS sequence"/>
</dbReference>
<dbReference type="AlphaFoldDB" id="A0A1J4MG64"/>
<evidence type="ECO:0000256" key="4">
    <source>
        <dbReference type="ARBA" id="ARBA00022728"/>
    </source>
</evidence>
<organism evidence="8 9">
    <name type="scientific">Cryptosporidium ubiquitum</name>
    <dbReference type="NCBI Taxonomy" id="857276"/>
    <lineage>
        <taxon>Eukaryota</taxon>
        <taxon>Sar</taxon>
        <taxon>Alveolata</taxon>
        <taxon>Apicomplexa</taxon>
        <taxon>Conoidasida</taxon>
        <taxon>Coccidia</taxon>
        <taxon>Eucoccidiorida</taxon>
        <taxon>Eimeriorina</taxon>
        <taxon>Cryptosporidiidae</taxon>
        <taxon>Cryptosporidium</taxon>
    </lineage>
</organism>
<dbReference type="VEuPathDB" id="CryptoDB:cubi_00661"/>
<name>A0A1J4MG64_9CRYT</name>
<proteinExistence type="inferred from homology"/>
<evidence type="ECO:0000256" key="7">
    <source>
        <dbReference type="RuleBase" id="RU367148"/>
    </source>
</evidence>
<keyword evidence="4 7" id="KW-0747">Spliceosome</keyword>
<keyword evidence="6 7" id="KW-0539">Nucleus</keyword>
<protein>
    <recommendedName>
        <fullName evidence="7">Pre-mRNA-splicing factor SYF2</fullName>
    </recommendedName>
</protein>
<evidence type="ECO:0000313" key="9">
    <source>
        <dbReference type="Proteomes" id="UP000186176"/>
    </source>
</evidence>
<dbReference type="Pfam" id="PF08231">
    <property type="entry name" value="SYF2"/>
    <property type="match status" value="1"/>
</dbReference>